<reference evidence="2" key="1">
    <citation type="submission" date="2022-04" db="EMBL/GenBank/DDBJ databases">
        <title>A functionally conserved STORR gene fusion in Papaver species that diverged 16.8 million years ago.</title>
        <authorList>
            <person name="Catania T."/>
        </authorList>
    </citation>
    <scope>NUCLEOTIDE SEQUENCE</scope>
    <source>
        <strain evidence="2">S-188037</strain>
    </source>
</reference>
<comment type="caution">
    <text evidence="2">The sequence shown here is derived from an EMBL/GenBank/DDBJ whole genome shotgun (WGS) entry which is preliminary data.</text>
</comment>
<dbReference type="SUPFAM" id="SSF52047">
    <property type="entry name" value="RNI-like"/>
    <property type="match status" value="1"/>
</dbReference>
<dbReference type="InterPro" id="IPR055357">
    <property type="entry name" value="LRR_At1g61320_AtMIF1"/>
</dbReference>
<protein>
    <recommendedName>
        <fullName evidence="1">F-box domain-containing protein</fullName>
    </recommendedName>
</protein>
<dbReference type="Pfam" id="PF23622">
    <property type="entry name" value="LRR_At1g61320_AtMIF1"/>
    <property type="match status" value="1"/>
</dbReference>
<dbReference type="InterPro" id="IPR032675">
    <property type="entry name" value="LRR_dom_sf"/>
</dbReference>
<gene>
    <name evidence="2" type="ORF">MKW98_019086</name>
</gene>
<evidence type="ECO:0000259" key="1">
    <source>
        <dbReference type="PROSITE" id="PS50181"/>
    </source>
</evidence>
<dbReference type="Pfam" id="PF00646">
    <property type="entry name" value="F-box"/>
    <property type="match status" value="1"/>
</dbReference>
<dbReference type="InterPro" id="IPR036047">
    <property type="entry name" value="F-box-like_dom_sf"/>
</dbReference>
<dbReference type="PANTHER" id="PTHR31900:SF30">
    <property type="entry name" value="SUPERFAMILY PROTEIN, PUTATIVE-RELATED"/>
    <property type="match status" value="1"/>
</dbReference>
<dbReference type="CDD" id="cd22160">
    <property type="entry name" value="F-box_AtFBL13-like"/>
    <property type="match status" value="1"/>
</dbReference>
<sequence length="445" mass="51264">MITTHGVYQISTLPDDVLVRILYLVPTEQAVLTSLLSKRWKFLWTSIPILDFDYARFSELFDDLTLDDDDDKKRRFLDFVEHVFFLHEHEPLQNLRLAFEIIRIAMRSNCLAIDLELSDPMFYPEDNVFSHTDQGFTSVNVVKLRCVKLQKESVYDLVSKCPRLEELHLIRCQIPSSFFELNAPESNLKCLVLQYCVGNEGLLFEHASIHIPTLLQFKYKGSFQSGYLSIYNSENVIEAELGIFRILHNEHQLLCKLLKGLQNVKSLTLFSHNLEVLNINGGISLPTPFNNLKHLAVRLGEVDKELLGLVCLLRSSPCLETLSVSVDFPTYTVPKNELLSAVYNVDEETVQQLHLLPLECVAHLMKIKIKNFQGLKVEMEFVKLFLRSSLCLKEMVICMSSRYRLLKLDIGEERSNKTLKKKKAKVIERLLAYKRASPDAQILLK</sequence>
<dbReference type="EMBL" id="JAJJMB010001069">
    <property type="protein sequence ID" value="KAI3959496.1"/>
    <property type="molecule type" value="Genomic_DNA"/>
</dbReference>
<dbReference type="PROSITE" id="PS50181">
    <property type="entry name" value="FBOX"/>
    <property type="match status" value="1"/>
</dbReference>
<organism evidence="2 3">
    <name type="scientific">Papaver atlanticum</name>
    <dbReference type="NCBI Taxonomy" id="357466"/>
    <lineage>
        <taxon>Eukaryota</taxon>
        <taxon>Viridiplantae</taxon>
        <taxon>Streptophyta</taxon>
        <taxon>Embryophyta</taxon>
        <taxon>Tracheophyta</taxon>
        <taxon>Spermatophyta</taxon>
        <taxon>Magnoliopsida</taxon>
        <taxon>Ranunculales</taxon>
        <taxon>Papaveraceae</taxon>
        <taxon>Papaveroideae</taxon>
        <taxon>Papaver</taxon>
    </lineage>
</organism>
<dbReference type="InterPro" id="IPR053781">
    <property type="entry name" value="F-box_AtFBL13-like"/>
</dbReference>
<dbReference type="Gene3D" id="3.80.10.10">
    <property type="entry name" value="Ribonuclease Inhibitor"/>
    <property type="match status" value="1"/>
</dbReference>
<keyword evidence="3" id="KW-1185">Reference proteome</keyword>
<dbReference type="InterPro" id="IPR001810">
    <property type="entry name" value="F-box_dom"/>
</dbReference>
<evidence type="ECO:0000313" key="2">
    <source>
        <dbReference type="EMBL" id="KAI3959496.1"/>
    </source>
</evidence>
<dbReference type="PANTHER" id="PTHR31900">
    <property type="entry name" value="F-BOX/RNI SUPERFAMILY PROTEIN-RELATED"/>
    <property type="match status" value="1"/>
</dbReference>
<accession>A0AAD4TJR1</accession>
<dbReference type="AlphaFoldDB" id="A0AAD4TJR1"/>
<dbReference type="Proteomes" id="UP001202328">
    <property type="component" value="Unassembled WGS sequence"/>
</dbReference>
<feature type="domain" description="F-box" evidence="1">
    <location>
        <begin position="7"/>
        <end position="57"/>
    </location>
</feature>
<evidence type="ECO:0000313" key="3">
    <source>
        <dbReference type="Proteomes" id="UP001202328"/>
    </source>
</evidence>
<dbReference type="SUPFAM" id="SSF81383">
    <property type="entry name" value="F-box domain"/>
    <property type="match status" value="1"/>
</dbReference>
<dbReference type="InterPro" id="IPR050232">
    <property type="entry name" value="FBL13/AtMIF1-like"/>
</dbReference>
<proteinExistence type="predicted"/>
<name>A0AAD4TJR1_9MAGN</name>